<protein>
    <submittedName>
        <fullName evidence="2">Uncharacterized protein</fullName>
    </submittedName>
</protein>
<comment type="caution">
    <text evidence="2">The sequence shown here is derived from an EMBL/GenBank/DDBJ whole genome shotgun (WGS) entry which is preliminary data.</text>
</comment>
<dbReference type="EMBL" id="BGZK01001383">
    <property type="protein sequence ID" value="GBP78733.1"/>
    <property type="molecule type" value="Genomic_DNA"/>
</dbReference>
<feature type="compositionally biased region" description="Basic residues" evidence="1">
    <location>
        <begin position="40"/>
        <end position="50"/>
    </location>
</feature>
<dbReference type="Proteomes" id="UP000299102">
    <property type="component" value="Unassembled WGS sequence"/>
</dbReference>
<proteinExistence type="predicted"/>
<evidence type="ECO:0000256" key="1">
    <source>
        <dbReference type="SAM" id="MobiDB-lite"/>
    </source>
</evidence>
<reference evidence="2 3" key="1">
    <citation type="journal article" date="2019" name="Commun. Biol.">
        <title>The bagworm genome reveals a unique fibroin gene that provides high tensile strength.</title>
        <authorList>
            <person name="Kono N."/>
            <person name="Nakamura H."/>
            <person name="Ohtoshi R."/>
            <person name="Tomita M."/>
            <person name="Numata K."/>
            <person name="Arakawa K."/>
        </authorList>
    </citation>
    <scope>NUCLEOTIDE SEQUENCE [LARGE SCALE GENOMIC DNA]</scope>
</reference>
<organism evidence="2 3">
    <name type="scientific">Eumeta variegata</name>
    <name type="common">Bagworm moth</name>
    <name type="synonym">Eumeta japonica</name>
    <dbReference type="NCBI Taxonomy" id="151549"/>
    <lineage>
        <taxon>Eukaryota</taxon>
        <taxon>Metazoa</taxon>
        <taxon>Ecdysozoa</taxon>
        <taxon>Arthropoda</taxon>
        <taxon>Hexapoda</taxon>
        <taxon>Insecta</taxon>
        <taxon>Pterygota</taxon>
        <taxon>Neoptera</taxon>
        <taxon>Endopterygota</taxon>
        <taxon>Lepidoptera</taxon>
        <taxon>Glossata</taxon>
        <taxon>Ditrysia</taxon>
        <taxon>Tineoidea</taxon>
        <taxon>Psychidae</taxon>
        <taxon>Oiketicinae</taxon>
        <taxon>Eumeta</taxon>
    </lineage>
</organism>
<feature type="region of interest" description="Disordered" evidence="1">
    <location>
        <begin position="33"/>
        <end position="57"/>
    </location>
</feature>
<accession>A0A4C1YUU3</accession>
<keyword evidence="3" id="KW-1185">Reference proteome</keyword>
<evidence type="ECO:0000313" key="3">
    <source>
        <dbReference type="Proteomes" id="UP000299102"/>
    </source>
</evidence>
<sequence>MARSSPRAPRHVESGNYSMESDALLVIREVGLAQSDRRPGGRARRAHPPRRATAARAPAAVKLPGRREPNGFRALNLRLGVAGADIFPVHGRRAPISSGPGASTSSYKYRSRASRDIEVDVEAFVVFC</sequence>
<gene>
    <name evidence="2" type="ORF">EVAR_54544_1</name>
</gene>
<name>A0A4C1YUU3_EUMVA</name>
<dbReference type="AlphaFoldDB" id="A0A4C1YUU3"/>
<evidence type="ECO:0000313" key="2">
    <source>
        <dbReference type="EMBL" id="GBP78733.1"/>
    </source>
</evidence>